<dbReference type="PANTHER" id="PTHR43308:SF5">
    <property type="entry name" value="S-LAYER PROTEIN _ PEPTIDOGLYCAN ENDO-BETA-N-ACETYLGLUCOSAMINIDASE"/>
    <property type="match status" value="1"/>
</dbReference>
<name>A0A0A3IJY1_9BACI</name>
<dbReference type="InterPro" id="IPR001119">
    <property type="entry name" value="SLH_dom"/>
</dbReference>
<feature type="compositionally biased region" description="Polar residues" evidence="2">
    <location>
        <begin position="314"/>
        <end position="331"/>
    </location>
</feature>
<evidence type="ECO:0000313" key="4">
    <source>
        <dbReference type="EMBL" id="KGR83745.1"/>
    </source>
</evidence>
<feature type="compositionally biased region" description="Pro residues" evidence="2">
    <location>
        <begin position="291"/>
        <end position="301"/>
    </location>
</feature>
<dbReference type="InterPro" id="IPR013783">
    <property type="entry name" value="Ig-like_fold"/>
</dbReference>
<feature type="region of interest" description="Disordered" evidence="2">
    <location>
        <begin position="273"/>
        <end position="305"/>
    </location>
</feature>
<reference evidence="4 5" key="1">
    <citation type="submission" date="2014-02" db="EMBL/GenBank/DDBJ databases">
        <title>Draft genome sequence of Lysinibacillus odysseyi NBRC 100172.</title>
        <authorList>
            <person name="Zhang F."/>
            <person name="Wang G."/>
            <person name="Zhang L."/>
        </authorList>
    </citation>
    <scope>NUCLEOTIDE SEQUENCE [LARGE SCALE GENOMIC DNA]</scope>
    <source>
        <strain evidence="4 5">NBRC 100172</strain>
    </source>
</reference>
<dbReference type="AlphaFoldDB" id="A0A0A3IJY1"/>
<dbReference type="eggNOG" id="COG3291">
    <property type="taxonomic scope" value="Bacteria"/>
</dbReference>
<feature type="domain" description="SLH" evidence="3">
    <location>
        <begin position="527"/>
        <end position="584"/>
    </location>
</feature>
<evidence type="ECO:0000256" key="1">
    <source>
        <dbReference type="ARBA" id="ARBA00022729"/>
    </source>
</evidence>
<dbReference type="PANTHER" id="PTHR43308">
    <property type="entry name" value="OUTER MEMBRANE PROTEIN ALPHA-RELATED"/>
    <property type="match status" value="1"/>
</dbReference>
<evidence type="ECO:0000259" key="3">
    <source>
        <dbReference type="PROSITE" id="PS51272"/>
    </source>
</evidence>
<feature type="region of interest" description="Disordered" evidence="2">
    <location>
        <begin position="313"/>
        <end position="332"/>
    </location>
</feature>
<comment type="caution">
    <text evidence="4">The sequence shown here is derived from an EMBL/GenBank/DDBJ whole genome shotgun (WGS) entry which is preliminary data.</text>
</comment>
<organism evidence="4 5">
    <name type="scientific">Lysinibacillus odysseyi 34hs-1 = NBRC 100172</name>
    <dbReference type="NCBI Taxonomy" id="1220589"/>
    <lineage>
        <taxon>Bacteria</taxon>
        <taxon>Bacillati</taxon>
        <taxon>Bacillota</taxon>
        <taxon>Bacilli</taxon>
        <taxon>Bacillales</taxon>
        <taxon>Bacillaceae</taxon>
        <taxon>Lysinibacillus</taxon>
    </lineage>
</organism>
<feature type="domain" description="SLH" evidence="3">
    <location>
        <begin position="659"/>
        <end position="722"/>
    </location>
</feature>
<keyword evidence="1" id="KW-0732">Signal</keyword>
<proteinExistence type="predicted"/>
<evidence type="ECO:0000256" key="2">
    <source>
        <dbReference type="SAM" id="MobiDB-lite"/>
    </source>
</evidence>
<keyword evidence="5" id="KW-1185">Reference proteome</keyword>
<dbReference type="Proteomes" id="UP000030437">
    <property type="component" value="Unassembled WGS sequence"/>
</dbReference>
<feature type="domain" description="SLH" evidence="3">
    <location>
        <begin position="585"/>
        <end position="648"/>
    </location>
</feature>
<accession>A0A0A3IJY1</accession>
<evidence type="ECO:0000313" key="5">
    <source>
        <dbReference type="Proteomes" id="UP000030437"/>
    </source>
</evidence>
<dbReference type="Pfam" id="PF12733">
    <property type="entry name" value="Cadherin-like"/>
    <property type="match status" value="1"/>
</dbReference>
<dbReference type="EMBL" id="JPVP01000057">
    <property type="protein sequence ID" value="KGR83745.1"/>
    <property type="molecule type" value="Genomic_DNA"/>
</dbReference>
<gene>
    <name evidence="4" type="ORF">CD32_13640</name>
</gene>
<dbReference type="STRING" id="1220589.CD32_13640"/>
<protein>
    <recommendedName>
        <fullName evidence="3">SLH domain-containing protein</fullName>
    </recommendedName>
</protein>
<feature type="compositionally biased region" description="Polar residues" evidence="2">
    <location>
        <begin position="273"/>
        <end position="283"/>
    </location>
</feature>
<dbReference type="Pfam" id="PF00395">
    <property type="entry name" value="SLH"/>
    <property type="match status" value="3"/>
</dbReference>
<dbReference type="InterPro" id="IPR051465">
    <property type="entry name" value="Cell_Envelope_Struct_Comp"/>
</dbReference>
<sequence length="753" mass="80723">MNATSTNGGLSYQWYFNTTNSSVDGVLIPGATNATYSAPTSVIGTTYYYVKVTNTDSSATGNNTAEATSEVAAVTVNALTHAAVPAITVQPENKTVSVGDAADLSVDATAVKGELSYQWYSNTTNSNIDGTLIPSATNAIYAVPTGDAGTTYYYVKVTNTDSSATGNNTAEATSEVAAVTVKAKSTNAYLDDLTLSSGVLSPVFTKDRETYTVNVPNSVNNITFTPVVEDIGKATVTVNGQSSTTAVPLTVGVNVIKVVVNAEDGVTKNTYTITVNRAQPSSSGGNGSTPAPQPDPTPTPQPTTEQIVVDVDGNNGSHLTKTPITRTTEPNGTVKDKVAMTDSIAKETVQKAKEQGVDTASIIIPDKEDKVAEVLVEVPQSALDELNNGKLKLEIVTRNAVVSIPTKSLNNFEGNLYFRVVPIKSESEKQQVEDRAKNESLIQEAIGNNTVQVIGRPMEIETNMQSREVTIMLPLTASLPTNTAEREKLLTNLGVYIEHSDGSKELIKGTIVKMPDGSEGLQFTVNKFSTFTMVYLEGWEDEAADETLHTPYIKGYGNNEFRPEASVTRAQMATMLARNINAAPSKQAYTDVPTKHGAYEAIMEVKGAGIMMGKNVSTFDPNGTVTRAQMAAIVYRWVQNQCKQDAASYAGCAILKDIPVADFKDVKDNHWAKEAMNFTKATGIMVGDSKGQFRPEENLTRAQAVKVLNRLFKRGPLTGITTPTFKDVSATHWAFSEIEEAAREHLSSLDTTK</sequence>
<dbReference type="PROSITE" id="PS51272">
    <property type="entry name" value="SLH"/>
    <property type="match status" value="3"/>
</dbReference>
<dbReference type="Gene3D" id="2.60.40.10">
    <property type="entry name" value="Immunoglobulins"/>
    <property type="match status" value="1"/>
</dbReference>
<dbReference type="eggNOG" id="COG1361">
    <property type="taxonomic scope" value="Bacteria"/>
</dbReference>
<dbReference type="Gene3D" id="2.60.40.2700">
    <property type="match status" value="1"/>
</dbReference>
<dbReference type="InterPro" id="IPR025883">
    <property type="entry name" value="Cadherin-like_domain"/>
</dbReference>